<reference evidence="5 6" key="1">
    <citation type="submission" date="2024-04" db="EMBL/GenBank/DDBJ databases">
        <title>Novel genus in family Flammeovirgaceae.</title>
        <authorList>
            <person name="Nguyen T.H."/>
            <person name="Vuong T.Q."/>
            <person name="Le H."/>
            <person name="Kim S.-G."/>
        </authorList>
    </citation>
    <scope>NUCLEOTIDE SEQUENCE [LARGE SCALE GENOMIC DNA]</scope>
    <source>
        <strain evidence="5 6">JCM 23209</strain>
    </source>
</reference>
<dbReference type="PANTHER" id="PTHR23026">
    <property type="entry name" value="NADPH NITROREDUCTASE"/>
    <property type="match status" value="1"/>
</dbReference>
<dbReference type="SUPFAM" id="SSF55469">
    <property type="entry name" value="FMN-dependent nitroreductase-like"/>
    <property type="match status" value="1"/>
</dbReference>
<proteinExistence type="predicted"/>
<protein>
    <submittedName>
        <fullName evidence="5">Nitroreductase family protein</fullName>
    </submittedName>
</protein>
<dbReference type="InterPro" id="IPR050627">
    <property type="entry name" value="Nitroreductase/BluB"/>
</dbReference>
<evidence type="ECO:0000256" key="3">
    <source>
        <dbReference type="ARBA" id="ARBA00023002"/>
    </source>
</evidence>
<evidence type="ECO:0000256" key="2">
    <source>
        <dbReference type="ARBA" id="ARBA00022643"/>
    </source>
</evidence>
<dbReference type="Pfam" id="PF00881">
    <property type="entry name" value="Nitroreductase"/>
    <property type="match status" value="1"/>
</dbReference>
<dbReference type="Gene3D" id="3.40.109.10">
    <property type="entry name" value="NADH Oxidase"/>
    <property type="match status" value="1"/>
</dbReference>
<evidence type="ECO:0000313" key="6">
    <source>
        <dbReference type="Proteomes" id="UP001403385"/>
    </source>
</evidence>
<accession>A0AAW9S691</accession>
<dbReference type="InterPro" id="IPR029479">
    <property type="entry name" value="Nitroreductase"/>
</dbReference>
<keyword evidence="1" id="KW-0285">Flavoprotein</keyword>
<dbReference type="RefSeq" id="WP_346820732.1">
    <property type="nucleotide sequence ID" value="NZ_JBDKWZ010000004.1"/>
</dbReference>
<gene>
    <name evidence="5" type="ORF">AAG747_08520</name>
</gene>
<dbReference type="EMBL" id="JBDKWZ010000004">
    <property type="protein sequence ID" value="MEN7547950.1"/>
    <property type="molecule type" value="Genomic_DNA"/>
</dbReference>
<evidence type="ECO:0000256" key="1">
    <source>
        <dbReference type="ARBA" id="ARBA00022630"/>
    </source>
</evidence>
<evidence type="ECO:0000259" key="4">
    <source>
        <dbReference type="Pfam" id="PF00881"/>
    </source>
</evidence>
<keyword evidence="6" id="KW-1185">Reference proteome</keyword>
<sequence>MNTDANFVPYVRDTYPPEEMEIRAKEFHEFMEQRRTVRQFSSKPIPKAVMEQIVMTASTAPSGAHKQPWTFCAVSNAELKSKIREAAEKEEYTNYHGRMSDTWLKDLEPFATDWHKPFLEEAPWLIIVFKRAYELDEDGQKHNNYYVNESVGLACGFLLAAVHQAGLVALTHTPSPMNFLTKVLSRPENERAFLLIPVGYPPEQVKVPKLTRKKVDQVIEFYE</sequence>
<dbReference type="Proteomes" id="UP001403385">
    <property type="component" value="Unassembled WGS sequence"/>
</dbReference>
<dbReference type="PANTHER" id="PTHR23026:SF90">
    <property type="entry name" value="IODOTYROSINE DEIODINASE 1"/>
    <property type="match status" value="1"/>
</dbReference>
<organism evidence="5 6">
    <name type="scientific">Rapidithrix thailandica</name>
    <dbReference type="NCBI Taxonomy" id="413964"/>
    <lineage>
        <taxon>Bacteria</taxon>
        <taxon>Pseudomonadati</taxon>
        <taxon>Bacteroidota</taxon>
        <taxon>Cytophagia</taxon>
        <taxon>Cytophagales</taxon>
        <taxon>Flammeovirgaceae</taxon>
        <taxon>Rapidithrix</taxon>
    </lineage>
</organism>
<name>A0AAW9S691_9BACT</name>
<feature type="domain" description="Nitroreductase" evidence="4">
    <location>
        <begin position="32"/>
        <end position="200"/>
    </location>
</feature>
<dbReference type="GO" id="GO:0016491">
    <property type="term" value="F:oxidoreductase activity"/>
    <property type="evidence" value="ECO:0007669"/>
    <property type="project" value="UniProtKB-KW"/>
</dbReference>
<evidence type="ECO:0000313" key="5">
    <source>
        <dbReference type="EMBL" id="MEN7547950.1"/>
    </source>
</evidence>
<dbReference type="CDD" id="cd02144">
    <property type="entry name" value="iodotyrosine_dehalogenase"/>
    <property type="match status" value="1"/>
</dbReference>
<comment type="caution">
    <text evidence="5">The sequence shown here is derived from an EMBL/GenBank/DDBJ whole genome shotgun (WGS) entry which is preliminary data.</text>
</comment>
<dbReference type="AlphaFoldDB" id="A0AAW9S691"/>
<keyword evidence="3" id="KW-0560">Oxidoreductase</keyword>
<dbReference type="InterPro" id="IPR000415">
    <property type="entry name" value="Nitroreductase-like"/>
</dbReference>
<keyword evidence="2" id="KW-0288">FMN</keyword>